<keyword evidence="2 9" id="KW-0963">Cytoplasm</keyword>
<comment type="subunit">
    <text evidence="9">Forms a cyclic heterotetrameric complex composed of two molecules of XerC and two molecules of XerD.</text>
</comment>
<dbReference type="InterPro" id="IPR044068">
    <property type="entry name" value="CB"/>
</dbReference>
<feature type="active site" evidence="9">
    <location>
        <position position="168"/>
    </location>
</feature>
<dbReference type="GO" id="GO:0006313">
    <property type="term" value="P:DNA transposition"/>
    <property type="evidence" value="ECO:0007669"/>
    <property type="project" value="UniProtKB-UniRule"/>
</dbReference>
<dbReference type="GO" id="GO:0005737">
    <property type="term" value="C:cytoplasm"/>
    <property type="evidence" value="ECO:0007669"/>
    <property type="project" value="UniProtKB-SubCell"/>
</dbReference>
<sequence>MKTEDIVIDFMRHIAITNTSSEHTNLAYERDIRQFLDFIEDIPLKDVGRSTAYDYLNMLYDSKLSSASVARKISTLRSFYKFLQVNYGLADNPFQQIKIKRQGRHLPHFLMYDEIETLLLSCDDSVLGVRNQVMIELMYACGLRVSEAVDLQIHDLDLTERSLRVIGKGNKERQLFFYESLVPKLWSYLNVYRPQIANSSRSHAVFLNQRGNPLTSRGIQHILEHQGKTAGLRMKLHPHMLRHSFATHLLDNGASLRVVQTLLGHESLSTTQIYTHVSMQKIKEVYDDAIEKIPVT</sequence>
<dbReference type="InterPro" id="IPR010998">
    <property type="entry name" value="Integrase_recombinase_N"/>
</dbReference>
<dbReference type="GO" id="GO:0003677">
    <property type="term" value="F:DNA binding"/>
    <property type="evidence" value="ECO:0007669"/>
    <property type="project" value="UniProtKB-UniRule"/>
</dbReference>
<evidence type="ECO:0000256" key="1">
    <source>
        <dbReference type="ARBA" id="ARBA00004496"/>
    </source>
</evidence>
<evidence type="ECO:0000259" key="11">
    <source>
        <dbReference type="PROSITE" id="PS51900"/>
    </source>
</evidence>
<dbReference type="CDD" id="cd00798">
    <property type="entry name" value="INT_XerDC_C"/>
    <property type="match status" value="1"/>
</dbReference>
<name>A0A3Q8S855_9FIRM</name>
<proteinExistence type="inferred from homology"/>
<evidence type="ECO:0000256" key="2">
    <source>
        <dbReference type="ARBA" id="ARBA00022490"/>
    </source>
</evidence>
<keyword evidence="7 9" id="KW-0233">DNA recombination</keyword>
<evidence type="ECO:0000259" key="10">
    <source>
        <dbReference type="PROSITE" id="PS51898"/>
    </source>
</evidence>
<dbReference type="InterPro" id="IPR002104">
    <property type="entry name" value="Integrase_catalytic"/>
</dbReference>
<comment type="similarity">
    <text evidence="9">Belongs to the 'phage' integrase family. XerC subfamily.</text>
</comment>
<dbReference type="EMBL" id="CP034234">
    <property type="protein sequence ID" value="AZK44544.1"/>
    <property type="molecule type" value="Genomic_DNA"/>
</dbReference>
<evidence type="ECO:0000256" key="3">
    <source>
        <dbReference type="ARBA" id="ARBA00022618"/>
    </source>
</evidence>
<evidence type="ECO:0000313" key="13">
    <source>
        <dbReference type="Proteomes" id="UP000278804"/>
    </source>
</evidence>
<dbReference type="SUPFAM" id="SSF56349">
    <property type="entry name" value="DNA breaking-rejoining enzymes"/>
    <property type="match status" value="1"/>
</dbReference>
<feature type="active site" evidence="9">
    <location>
        <position position="242"/>
    </location>
</feature>
<keyword evidence="4 9" id="KW-0159">Chromosome partition</keyword>
<feature type="active site" evidence="9">
    <location>
        <position position="239"/>
    </location>
</feature>
<dbReference type="PANTHER" id="PTHR30349">
    <property type="entry name" value="PHAGE INTEGRASE-RELATED"/>
    <property type="match status" value="1"/>
</dbReference>
<keyword evidence="3 9" id="KW-0132">Cell division</keyword>
<accession>A0A3Q8S855</accession>
<reference evidence="12 13" key="1">
    <citation type="journal article" date="2020" name="Int. J. Syst. Evol. Microbiol.">
        <title>Description of Erysipelothrix piscisicarius sp. nov., an emergent fish pathogen, and assessment of virulence using a tiger barb (Puntigrus tetrazona) infection model.</title>
        <authorList>
            <person name="Pomaranski E.K."/>
            <person name="Griffin M.J."/>
            <person name="Camus A.C."/>
            <person name="Armwood A.R."/>
            <person name="Shelley J."/>
            <person name="Waldbieser G.C."/>
            <person name="LaFrentz B.R."/>
            <person name="Garcia J.C."/>
            <person name="Yanong R."/>
            <person name="Soto E."/>
        </authorList>
    </citation>
    <scope>NUCLEOTIDE SEQUENCE [LARGE SCALE GENOMIC DNA]</scope>
    <source>
        <strain evidence="12 13">15TAL0474</strain>
    </source>
</reference>
<dbReference type="GO" id="GO:0007059">
    <property type="term" value="P:chromosome segregation"/>
    <property type="evidence" value="ECO:0007669"/>
    <property type="project" value="UniProtKB-UniRule"/>
</dbReference>
<dbReference type="InterPro" id="IPR023009">
    <property type="entry name" value="Tyrosine_recombinase_XerC/XerD"/>
</dbReference>
<gene>
    <name evidence="9" type="primary">xerC</name>
    <name evidence="12" type="ORF">EEI45_07210</name>
</gene>
<keyword evidence="5 9" id="KW-0229">DNA integration</keyword>
<dbReference type="Gene3D" id="1.10.150.130">
    <property type="match status" value="1"/>
</dbReference>
<dbReference type="Gene3D" id="1.10.443.10">
    <property type="entry name" value="Intergrase catalytic core"/>
    <property type="match status" value="1"/>
</dbReference>
<dbReference type="KEGG" id="eri:EEI45_07210"/>
<evidence type="ECO:0000256" key="7">
    <source>
        <dbReference type="ARBA" id="ARBA00023172"/>
    </source>
</evidence>
<dbReference type="HAMAP" id="MF_01808">
    <property type="entry name" value="Recomb_XerC_XerD"/>
    <property type="match status" value="1"/>
</dbReference>
<evidence type="ECO:0000256" key="6">
    <source>
        <dbReference type="ARBA" id="ARBA00023125"/>
    </source>
</evidence>
<dbReference type="AlphaFoldDB" id="A0A3Q8S855"/>
<feature type="domain" description="Tyr recombinase" evidence="10">
    <location>
        <begin position="105"/>
        <end position="287"/>
    </location>
</feature>
<protein>
    <recommendedName>
        <fullName evidence="9">Tyrosine recombinase XerC</fullName>
    </recommendedName>
</protein>
<dbReference type="InterPro" id="IPR013762">
    <property type="entry name" value="Integrase-like_cat_sf"/>
</dbReference>
<keyword evidence="6 9" id="KW-0238">DNA-binding</keyword>
<dbReference type="RefSeq" id="WP_125164708.1">
    <property type="nucleotide sequence ID" value="NZ_CP034234.1"/>
</dbReference>
<keyword evidence="8 9" id="KW-0131">Cell cycle</keyword>
<dbReference type="PROSITE" id="PS51898">
    <property type="entry name" value="TYR_RECOMBINASE"/>
    <property type="match status" value="1"/>
</dbReference>
<evidence type="ECO:0000256" key="8">
    <source>
        <dbReference type="ARBA" id="ARBA00023306"/>
    </source>
</evidence>
<dbReference type="PANTHER" id="PTHR30349:SF77">
    <property type="entry name" value="TYROSINE RECOMBINASE XERC"/>
    <property type="match status" value="1"/>
</dbReference>
<keyword evidence="13" id="KW-1185">Reference proteome</keyword>
<dbReference type="InterPro" id="IPR011010">
    <property type="entry name" value="DNA_brk_join_enz"/>
</dbReference>
<feature type="active site" description="O-(3'-phospho-DNA)-tyrosine intermediate" evidence="9">
    <location>
        <position position="274"/>
    </location>
</feature>
<dbReference type="GO" id="GO:0051301">
    <property type="term" value="P:cell division"/>
    <property type="evidence" value="ECO:0007669"/>
    <property type="project" value="UniProtKB-KW"/>
</dbReference>
<organism evidence="12 13">
    <name type="scientific">Erysipelothrix piscisicarius</name>
    <dbReference type="NCBI Taxonomy" id="2485784"/>
    <lineage>
        <taxon>Bacteria</taxon>
        <taxon>Bacillati</taxon>
        <taxon>Bacillota</taxon>
        <taxon>Erysipelotrichia</taxon>
        <taxon>Erysipelotrichales</taxon>
        <taxon>Erysipelotrichaceae</taxon>
        <taxon>Erysipelothrix</taxon>
    </lineage>
</organism>
<evidence type="ECO:0000256" key="9">
    <source>
        <dbReference type="HAMAP-Rule" id="MF_01808"/>
    </source>
</evidence>
<dbReference type="InterPro" id="IPR050090">
    <property type="entry name" value="Tyrosine_recombinase_XerCD"/>
</dbReference>
<dbReference type="InterPro" id="IPR004107">
    <property type="entry name" value="Integrase_SAM-like_N"/>
</dbReference>
<evidence type="ECO:0000256" key="5">
    <source>
        <dbReference type="ARBA" id="ARBA00022908"/>
    </source>
</evidence>
<dbReference type="GO" id="GO:0009037">
    <property type="term" value="F:tyrosine-based site-specific recombinase activity"/>
    <property type="evidence" value="ECO:0007669"/>
    <property type="project" value="UniProtKB-UniRule"/>
</dbReference>
<dbReference type="NCBIfam" id="NF040815">
    <property type="entry name" value="recomb_XerA_Arch"/>
    <property type="match status" value="1"/>
</dbReference>
<comment type="subcellular location">
    <subcellularLocation>
        <location evidence="1 9">Cytoplasm</location>
    </subcellularLocation>
</comment>
<feature type="domain" description="Core-binding (CB)" evidence="11">
    <location>
        <begin position="1"/>
        <end position="84"/>
    </location>
</feature>
<dbReference type="Proteomes" id="UP000278804">
    <property type="component" value="Chromosome"/>
</dbReference>
<feature type="active site" evidence="9">
    <location>
        <position position="144"/>
    </location>
</feature>
<comment type="function">
    <text evidence="9">Site-specific tyrosine recombinase, which acts by catalyzing the cutting and rejoining of the recombining DNA molecules. The XerC-XerD complex is essential to convert dimers of the bacterial chromosome into monomers to permit their segregation at cell division. It also contributes to the segregational stability of plasmids.</text>
</comment>
<evidence type="ECO:0000313" key="12">
    <source>
        <dbReference type="EMBL" id="AZK44544.1"/>
    </source>
</evidence>
<feature type="active site" evidence="9">
    <location>
        <position position="265"/>
    </location>
</feature>
<dbReference type="PROSITE" id="PS51900">
    <property type="entry name" value="CB"/>
    <property type="match status" value="1"/>
</dbReference>
<dbReference type="Pfam" id="PF02899">
    <property type="entry name" value="Phage_int_SAM_1"/>
    <property type="match status" value="1"/>
</dbReference>
<dbReference type="Pfam" id="PF00589">
    <property type="entry name" value="Phage_integrase"/>
    <property type="match status" value="1"/>
</dbReference>
<evidence type="ECO:0000256" key="4">
    <source>
        <dbReference type="ARBA" id="ARBA00022829"/>
    </source>
</evidence>